<dbReference type="Pfam" id="PF01636">
    <property type="entry name" value="APH"/>
    <property type="match status" value="1"/>
</dbReference>
<name>A0A4P7GIW9_9ACTN</name>
<accession>A0A4P7GIW9</accession>
<evidence type="ECO:0000259" key="1">
    <source>
        <dbReference type="Pfam" id="PF01636"/>
    </source>
</evidence>
<dbReference type="OrthoDB" id="2570531at2"/>
<organism evidence="2 3">
    <name type="scientific">Nocardioides euryhalodurans</name>
    <dbReference type="NCBI Taxonomy" id="2518370"/>
    <lineage>
        <taxon>Bacteria</taxon>
        <taxon>Bacillati</taxon>
        <taxon>Actinomycetota</taxon>
        <taxon>Actinomycetes</taxon>
        <taxon>Propionibacteriales</taxon>
        <taxon>Nocardioidaceae</taxon>
        <taxon>Nocardioides</taxon>
    </lineage>
</organism>
<dbReference type="Proteomes" id="UP000294894">
    <property type="component" value="Chromosome"/>
</dbReference>
<gene>
    <name evidence="2" type="ORF">EXE57_04770</name>
</gene>
<dbReference type="AlphaFoldDB" id="A0A4P7GIW9"/>
<proteinExistence type="predicted"/>
<dbReference type="KEGG" id="noy:EXE57_04770"/>
<reference evidence="2 3" key="1">
    <citation type="submission" date="2019-03" db="EMBL/GenBank/DDBJ databases">
        <title>Three New Species of Nocardioides, Nocardioides euryhalodurans sp. nov., Nocardioides seonyuensis sp. nov. and Nocardioides eburneoflavus sp. nov., Iolated from Soil.</title>
        <authorList>
            <person name="Roh S.G."/>
            <person name="Lee C."/>
            <person name="Kim M.-K."/>
            <person name="Kim S.B."/>
        </authorList>
    </citation>
    <scope>NUCLEOTIDE SEQUENCE [LARGE SCALE GENOMIC DNA]</scope>
    <source>
        <strain evidence="2 3">MMS17-SY117</strain>
    </source>
</reference>
<dbReference type="SUPFAM" id="SSF56112">
    <property type="entry name" value="Protein kinase-like (PK-like)"/>
    <property type="match status" value="1"/>
</dbReference>
<dbReference type="RefSeq" id="WP_135074482.1">
    <property type="nucleotide sequence ID" value="NZ_CP038267.1"/>
</dbReference>
<feature type="domain" description="Aminoglycoside phosphotransferase" evidence="1">
    <location>
        <begin position="85"/>
        <end position="227"/>
    </location>
</feature>
<dbReference type="InterPro" id="IPR011009">
    <property type="entry name" value="Kinase-like_dom_sf"/>
</dbReference>
<dbReference type="InterPro" id="IPR002575">
    <property type="entry name" value="Aminoglycoside_PTrfase"/>
</dbReference>
<keyword evidence="3" id="KW-1185">Reference proteome</keyword>
<protein>
    <recommendedName>
        <fullName evidence="1">Aminoglycoside phosphotransferase domain-containing protein</fullName>
    </recommendedName>
</protein>
<evidence type="ECO:0000313" key="3">
    <source>
        <dbReference type="Proteomes" id="UP000294894"/>
    </source>
</evidence>
<dbReference type="EMBL" id="CP038267">
    <property type="protein sequence ID" value="QBR91654.1"/>
    <property type="molecule type" value="Genomic_DNA"/>
</dbReference>
<dbReference type="Gene3D" id="3.90.1200.10">
    <property type="match status" value="1"/>
</dbReference>
<sequence>MSSTVRLPTAIPHGRTARRLEWPFLPPDLRAAIERRCGSPVVDAHTQRSGFTPGFASVLVCEDGSRHFVKAASVKAQRMFAEAYRVEARKLAALPEGVPAPRLLWTLEEDWVVLGIEHVASRQPARPWTVPDLDACLDSLETVAAALTPVPEALALDGFADELAGFPAYWERLHTLPGGLARVEEAAALAARFGEVTAGQTVVHSDLRDDNVLLDPDGRAWFCDWNFPVAGADWIDSLLMLIGPRGDGLDVEEVIRRRPLLRDVPAESVDIVLALVTGYFLASAQDPVPPTSPHIRDHQRWQGEVCWAWLGERRGW</sequence>
<evidence type="ECO:0000313" key="2">
    <source>
        <dbReference type="EMBL" id="QBR91654.1"/>
    </source>
</evidence>